<feature type="compositionally biased region" description="Basic and acidic residues" evidence="1">
    <location>
        <begin position="36"/>
        <end position="49"/>
    </location>
</feature>
<evidence type="ECO:0000313" key="2">
    <source>
        <dbReference type="EMBL" id="KAJ4441952.1"/>
    </source>
</evidence>
<dbReference type="Proteomes" id="UP001148838">
    <property type="component" value="Unassembled WGS sequence"/>
</dbReference>
<gene>
    <name evidence="2" type="ORF">ANN_11816</name>
</gene>
<comment type="caution">
    <text evidence="2">The sequence shown here is derived from an EMBL/GenBank/DDBJ whole genome shotgun (WGS) entry which is preliminary data.</text>
</comment>
<evidence type="ECO:0000313" key="3">
    <source>
        <dbReference type="Proteomes" id="UP001148838"/>
    </source>
</evidence>
<accession>A0ABQ8T7W9</accession>
<dbReference type="EMBL" id="JAJSOF020000015">
    <property type="protein sequence ID" value="KAJ4441952.1"/>
    <property type="molecule type" value="Genomic_DNA"/>
</dbReference>
<sequence>MAGLCEGGNEPPGSLKARVMSTDAHRSKQALQSPGEPERFTAERKETDERGSICRLVELYSGMHSMDKGKRTY</sequence>
<protein>
    <submittedName>
        <fullName evidence="2">Uncharacterized protein</fullName>
    </submittedName>
</protein>
<keyword evidence="3" id="KW-1185">Reference proteome</keyword>
<organism evidence="2 3">
    <name type="scientific">Periplaneta americana</name>
    <name type="common">American cockroach</name>
    <name type="synonym">Blatta americana</name>
    <dbReference type="NCBI Taxonomy" id="6978"/>
    <lineage>
        <taxon>Eukaryota</taxon>
        <taxon>Metazoa</taxon>
        <taxon>Ecdysozoa</taxon>
        <taxon>Arthropoda</taxon>
        <taxon>Hexapoda</taxon>
        <taxon>Insecta</taxon>
        <taxon>Pterygota</taxon>
        <taxon>Neoptera</taxon>
        <taxon>Polyneoptera</taxon>
        <taxon>Dictyoptera</taxon>
        <taxon>Blattodea</taxon>
        <taxon>Blattoidea</taxon>
        <taxon>Blattidae</taxon>
        <taxon>Blattinae</taxon>
        <taxon>Periplaneta</taxon>
    </lineage>
</organism>
<proteinExistence type="predicted"/>
<name>A0ABQ8T7W9_PERAM</name>
<evidence type="ECO:0000256" key="1">
    <source>
        <dbReference type="SAM" id="MobiDB-lite"/>
    </source>
</evidence>
<reference evidence="2 3" key="1">
    <citation type="journal article" date="2022" name="Allergy">
        <title>Genome assembly and annotation of Periplaneta americana reveal a comprehensive cockroach allergen profile.</title>
        <authorList>
            <person name="Wang L."/>
            <person name="Xiong Q."/>
            <person name="Saelim N."/>
            <person name="Wang L."/>
            <person name="Nong W."/>
            <person name="Wan A.T."/>
            <person name="Shi M."/>
            <person name="Liu X."/>
            <person name="Cao Q."/>
            <person name="Hui J.H.L."/>
            <person name="Sookrung N."/>
            <person name="Leung T.F."/>
            <person name="Tungtrongchitr A."/>
            <person name="Tsui S.K.W."/>
        </authorList>
    </citation>
    <scope>NUCLEOTIDE SEQUENCE [LARGE SCALE GENOMIC DNA]</scope>
    <source>
        <strain evidence="2">PWHHKU_190912</strain>
    </source>
</reference>
<feature type="region of interest" description="Disordered" evidence="1">
    <location>
        <begin position="1"/>
        <end position="49"/>
    </location>
</feature>